<accession>A0A1G9W266</accession>
<sequence length="134" mass="15632">MKGAEDLLKIRSFAGYELQKAKSNSPEDLFNRSEVIYTYHGKDRSFELLYVRYLEEQLPDLTEQLTMENGEQLAVKDIAALACLLQADGYLERRKVYINDQHQFSDLFQNLDWNKVKKICVKLKHSSNPEESLL</sequence>
<gene>
    <name evidence="1" type="ORF">SAMN04488137_1922</name>
</gene>
<dbReference type="EMBL" id="FNHW01000001">
    <property type="protein sequence ID" value="SDM78638.1"/>
    <property type="molecule type" value="Genomic_DNA"/>
</dbReference>
<evidence type="ECO:0000313" key="2">
    <source>
        <dbReference type="Proteomes" id="UP000199544"/>
    </source>
</evidence>
<protein>
    <submittedName>
        <fullName evidence="1">Uncharacterized protein</fullName>
    </submittedName>
</protein>
<proteinExistence type="predicted"/>
<keyword evidence="2" id="KW-1185">Reference proteome</keyword>
<organism evidence="1 2">
    <name type="scientific">Fictibacillus solisalsi</name>
    <dbReference type="NCBI Taxonomy" id="459525"/>
    <lineage>
        <taxon>Bacteria</taxon>
        <taxon>Bacillati</taxon>
        <taxon>Bacillota</taxon>
        <taxon>Bacilli</taxon>
        <taxon>Bacillales</taxon>
        <taxon>Fictibacillaceae</taxon>
        <taxon>Fictibacillus</taxon>
    </lineage>
</organism>
<dbReference type="Proteomes" id="UP000199544">
    <property type="component" value="Unassembled WGS sequence"/>
</dbReference>
<dbReference type="AlphaFoldDB" id="A0A1G9W266"/>
<dbReference type="STRING" id="459525.SAMN04488137_1922"/>
<evidence type="ECO:0000313" key="1">
    <source>
        <dbReference type="EMBL" id="SDM78638.1"/>
    </source>
</evidence>
<name>A0A1G9W266_9BACL</name>
<reference evidence="2" key="1">
    <citation type="submission" date="2016-10" db="EMBL/GenBank/DDBJ databases">
        <authorList>
            <person name="Varghese N."/>
            <person name="Submissions S."/>
        </authorList>
    </citation>
    <scope>NUCLEOTIDE SEQUENCE [LARGE SCALE GENOMIC DNA]</scope>
    <source>
        <strain evidence="2">CGMCC 1.6854</strain>
    </source>
</reference>